<feature type="region of interest" description="Disordered" evidence="1">
    <location>
        <begin position="1"/>
        <end position="26"/>
    </location>
</feature>
<dbReference type="InterPro" id="IPR011629">
    <property type="entry name" value="CobW-like_C"/>
</dbReference>
<feature type="region of interest" description="Disordered" evidence="1">
    <location>
        <begin position="311"/>
        <end position="348"/>
    </location>
</feature>
<feature type="domain" description="CobW C-terminal" evidence="2">
    <location>
        <begin position="358"/>
        <end position="527"/>
    </location>
</feature>
<dbReference type="PANTHER" id="PTHR43603:SF1">
    <property type="entry name" value="ZINC-REGULATED GTPASE METALLOPROTEIN ACTIVATOR 1"/>
    <property type="match status" value="1"/>
</dbReference>
<organism evidence="3 4">
    <name type="scientific">Nitzschia inconspicua</name>
    <dbReference type="NCBI Taxonomy" id="303405"/>
    <lineage>
        <taxon>Eukaryota</taxon>
        <taxon>Sar</taxon>
        <taxon>Stramenopiles</taxon>
        <taxon>Ochrophyta</taxon>
        <taxon>Bacillariophyta</taxon>
        <taxon>Bacillariophyceae</taxon>
        <taxon>Bacillariophycidae</taxon>
        <taxon>Bacillariales</taxon>
        <taxon>Bacillariaceae</taxon>
        <taxon>Nitzschia</taxon>
    </lineage>
</organism>
<dbReference type="Pfam" id="PF02492">
    <property type="entry name" value="cobW"/>
    <property type="match status" value="1"/>
</dbReference>
<dbReference type="Pfam" id="PF07683">
    <property type="entry name" value="CobW_C"/>
    <property type="match status" value="1"/>
</dbReference>
<feature type="compositionally biased region" description="Basic and acidic residues" evidence="1">
    <location>
        <begin position="312"/>
        <end position="325"/>
    </location>
</feature>
<keyword evidence="4" id="KW-1185">Reference proteome</keyword>
<dbReference type="InterPro" id="IPR003495">
    <property type="entry name" value="CobW/HypB/UreG_nucleotide-bd"/>
</dbReference>
<feature type="compositionally biased region" description="Basic and acidic residues" evidence="1">
    <location>
        <begin position="269"/>
        <end position="284"/>
    </location>
</feature>
<evidence type="ECO:0000256" key="1">
    <source>
        <dbReference type="SAM" id="MobiDB-lite"/>
    </source>
</evidence>
<evidence type="ECO:0000313" key="3">
    <source>
        <dbReference type="EMBL" id="KAG7350303.1"/>
    </source>
</evidence>
<name>A0A9K3KUM9_9STRA</name>
<protein>
    <submittedName>
        <fullName evidence="3">CobW/hypB/UreG, nucleotide-binding domain containing protein</fullName>
    </submittedName>
</protein>
<dbReference type="OrthoDB" id="272672at2759"/>
<reference evidence="3" key="1">
    <citation type="journal article" date="2021" name="Sci. Rep.">
        <title>Diploid genomic architecture of Nitzschia inconspicua, an elite biomass production diatom.</title>
        <authorList>
            <person name="Oliver A."/>
            <person name="Podell S."/>
            <person name="Pinowska A."/>
            <person name="Traller J.C."/>
            <person name="Smith S.R."/>
            <person name="McClure R."/>
            <person name="Beliaev A."/>
            <person name="Bohutskyi P."/>
            <person name="Hill E.A."/>
            <person name="Rabines A."/>
            <person name="Zheng H."/>
            <person name="Allen L.Z."/>
            <person name="Kuo A."/>
            <person name="Grigoriev I.V."/>
            <person name="Allen A.E."/>
            <person name="Hazlebeck D."/>
            <person name="Allen E.E."/>
        </authorList>
    </citation>
    <scope>NUCLEOTIDE SEQUENCE</scope>
    <source>
        <strain evidence="3">Hildebrandi</strain>
    </source>
</reference>
<reference evidence="3" key="2">
    <citation type="submission" date="2021-04" db="EMBL/GenBank/DDBJ databases">
        <authorList>
            <person name="Podell S."/>
        </authorList>
    </citation>
    <scope>NUCLEOTIDE SEQUENCE</scope>
    <source>
        <strain evidence="3">Hildebrandi</strain>
    </source>
</reference>
<dbReference type="CDD" id="cd03112">
    <property type="entry name" value="CobW-like"/>
    <property type="match status" value="1"/>
</dbReference>
<evidence type="ECO:0000259" key="2">
    <source>
        <dbReference type="SMART" id="SM00833"/>
    </source>
</evidence>
<feature type="compositionally biased region" description="Polar residues" evidence="1">
    <location>
        <begin position="17"/>
        <end position="26"/>
    </location>
</feature>
<sequence>MSTSEAASTKQQQQQQPSNESLETTTTKVPVTLLSGFLGSGKTSTLQHLLENTDGLRIGVIVNDMASVNIDAKLVSAAGKSNSGILELQNGCACCSLADELLTTVDTLLESRSSSKQKSNKDSTASTTFDALVVELSGVADPVAIQTNWNTAKLQGHPVTKKAQLQRVVTLVDASTFGTDWMSWDQAGDRDGWVDPADECAANRKVPELLAEQVEAADVILINKIDLAGPKQVQVASALARTINQKALMEEVEFGRVTPLQILGKSQHKATEDCEDPQCKDPSHSHSHKHSHSYERGAEMTNAECNDVDCTDPSHSHSHSHEHSGDAAACNDPDCTDPSHGNHEHSHSHAIDVDNLGIVNFVYRADRPFNAKKLIPLLSTWPVPIKDDLDLDLMNETLVVDGYAAEGTERGPTSNTNPFVGVLRSKGFCWLAPTKWSGPGADVWRHDTAMYWSHAGKHFGITAAGKWWGTIPKDQMKKYFKDDPAEYERILSEDFVSEEFGDRRQELVFIGVQINQEEITDALNSCLLGEKGMERYRQELNNYMNTILTAPAGGAGLFDVGRVDHMDVE</sequence>
<dbReference type="PANTHER" id="PTHR43603">
    <property type="entry name" value="COBW DOMAIN-CONTAINING PROTEIN DDB_G0274527"/>
    <property type="match status" value="1"/>
</dbReference>
<feature type="compositionally biased region" description="Polar residues" evidence="1">
    <location>
        <begin position="1"/>
        <end position="10"/>
    </location>
</feature>
<dbReference type="AlphaFoldDB" id="A0A9K3KUM9"/>
<proteinExistence type="predicted"/>
<dbReference type="SMART" id="SM00833">
    <property type="entry name" value="CobW_C"/>
    <property type="match status" value="1"/>
</dbReference>
<dbReference type="EMBL" id="JAGRRH010000018">
    <property type="protein sequence ID" value="KAG7350303.1"/>
    <property type="molecule type" value="Genomic_DNA"/>
</dbReference>
<dbReference type="Proteomes" id="UP000693970">
    <property type="component" value="Unassembled WGS sequence"/>
</dbReference>
<dbReference type="InterPro" id="IPR051927">
    <property type="entry name" value="Zn_Chap_cDPG_Synth"/>
</dbReference>
<accession>A0A9K3KUM9</accession>
<feature type="region of interest" description="Disordered" evidence="1">
    <location>
        <begin position="268"/>
        <end position="296"/>
    </location>
</feature>
<evidence type="ECO:0000313" key="4">
    <source>
        <dbReference type="Proteomes" id="UP000693970"/>
    </source>
</evidence>
<comment type="caution">
    <text evidence="3">The sequence shown here is derived from an EMBL/GenBank/DDBJ whole genome shotgun (WGS) entry which is preliminary data.</text>
</comment>
<gene>
    <name evidence="3" type="ORF">IV203_009663</name>
</gene>